<dbReference type="OrthoDB" id="5177725at2"/>
<dbReference type="InterPro" id="IPR010982">
    <property type="entry name" value="Lambda_DNA-bd_dom_sf"/>
</dbReference>
<evidence type="ECO:0000313" key="2">
    <source>
        <dbReference type="EMBL" id="PZG14339.1"/>
    </source>
</evidence>
<name>A0A2W2EBV1_9ACTN</name>
<evidence type="ECO:0000313" key="3">
    <source>
        <dbReference type="Proteomes" id="UP000249304"/>
    </source>
</evidence>
<dbReference type="Pfam" id="PF13560">
    <property type="entry name" value="HTH_31"/>
    <property type="match status" value="1"/>
</dbReference>
<sequence>MRRRGVRGWAAKRRRRWSAVDQRGPVVQGALLRRKLVELRRRRDLTQGEVAGRLEWHPSKLIRIEGGRTAVSRVDLDALMRLYGVTDSADMEKLHLLNQEARAKGWWSDFKNEVSNAYLTYIGFEAGASVIKQFQPLAIPGLLQTPEYAESLCRTVGDSSDLGHLIRLRMVRQENLRRRSSPPDETFVLDEAAIRRHVGIRHDRSIMPAQLRHVIETVECNDKISLRIVPFAAGSHAGMYRGAFTLLSFDNGLGDILHRENGDIQETLTGEDSRIPAFRNDFESLLKEALDTGESLALIAQVAESMA</sequence>
<dbReference type="InterPro" id="IPR001387">
    <property type="entry name" value="Cro/C1-type_HTH"/>
</dbReference>
<dbReference type="CDD" id="cd00093">
    <property type="entry name" value="HTH_XRE"/>
    <property type="match status" value="1"/>
</dbReference>
<dbReference type="InterPro" id="IPR043917">
    <property type="entry name" value="DUF5753"/>
</dbReference>
<reference evidence="2 3" key="1">
    <citation type="submission" date="2018-01" db="EMBL/GenBank/DDBJ databases">
        <title>Draft genome sequence of Nonomuraea sp. KC333.</title>
        <authorList>
            <person name="Sahin N."/>
            <person name="Saygin H."/>
            <person name="Ay H."/>
        </authorList>
    </citation>
    <scope>NUCLEOTIDE SEQUENCE [LARGE SCALE GENOMIC DNA]</scope>
    <source>
        <strain evidence="2 3">KC333</strain>
    </source>
</reference>
<dbReference type="GO" id="GO:0003677">
    <property type="term" value="F:DNA binding"/>
    <property type="evidence" value="ECO:0007669"/>
    <property type="project" value="InterPro"/>
</dbReference>
<comment type="caution">
    <text evidence="2">The sequence shown here is derived from an EMBL/GenBank/DDBJ whole genome shotgun (WGS) entry which is preliminary data.</text>
</comment>
<dbReference type="Proteomes" id="UP000249304">
    <property type="component" value="Unassembled WGS sequence"/>
</dbReference>
<dbReference type="EMBL" id="POUD01000131">
    <property type="protein sequence ID" value="PZG14339.1"/>
    <property type="molecule type" value="Genomic_DNA"/>
</dbReference>
<dbReference type="SMART" id="SM00530">
    <property type="entry name" value="HTH_XRE"/>
    <property type="match status" value="1"/>
</dbReference>
<dbReference type="Pfam" id="PF19054">
    <property type="entry name" value="DUF5753"/>
    <property type="match status" value="1"/>
</dbReference>
<keyword evidence="3" id="KW-1185">Reference proteome</keyword>
<protein>
    <submittedName>
        <fullName evidence="2">XRE family transcriptional regulator</fullName>
    </submittedName>
</protein>
<organism evidence="2 3">
    <name type="scientific">Nonomuraea aridisoli</name>
    <dbReference type="NCBI Taxonomy" id="2070368"/>
    <lineage>
        <taxon>Bacteria</taxon>
        <taxon>Bacillati</taxon>
        <taxon>Actinomycetota</taxon>
        <taxon>Actinomycetes</taxon>
        <taxon>Streptosporangiales</taxon>
        <taxon>Streptosporangiaceae</taxon>
        <taxon>Nonomuraea</taxon>
    </lineage>
</organism>
<dbReference type="PROSITE" id="PS50943">
    <property type="entry name" value="HTH_CROC1"/>
    <property type="match status" value="1"/>
</dbReference>
<accession>A0A2W2EBV1</accession>
<gene>
    <name evidence="2" type="ORF">C1J01_27305</name>
</gene>
<dbReference type="SUPFAM" id="SSF47413">
    <property type="entry name" value="lambda repressor-like DNA-binding domains"/>
    <property type="match status" value="1"/>
</dbReference>
<dbReference type="AlphaFoldDB" id="A0A2W2EBV1"/>
<feature type="domain" description="HTH cro/C1-type" evidence="1">
    <location>
        <begin position="36"/>
        <end position="91"/>
    </location>
</feature>
<proteinExistence type="predicted"/>
<evidence type="ECO:0000259" key="1">
    <source>
        <dbReference type="PROSITE" id="PS50943"/>
    </source>
</evidence>
<dbReference type="Gene3D" id="1.10.260.40">
    <property type="entry name" value="lambda repressor-like DNA-binding domains"/>
    <property type="match status" value="1"/>
</dbReference>